<dbReference type="RefSeq" id="WP_227755287.1">
    <property type="nucleotide sequence ID" value="NZ_JAJAGH010000008.1"/>
</dbReference>
<evidence type="ECO:0000256" key="4">
    <source>
        <dbReference type="ARBA" id="ARBA00022989"/>
    </source>
</evidence>
<dbReference type="GO" id="GO:0005886">
    <property type="term" value="C:plasma membrane"/>
    <property type="evidence" value="ECO:0007669"/>
    <property type="project" value="UniProtKB-SubCell"/>
</dbReference>
<dbReference type="EMBL" id="JAOSHN010000003">
    <property type="protein sequence ID" value="MCU7378177.1"/>
    <property type="molecule type" value="Genomic_DNA"/>
</dbReference>
<keyword evidence="2" id="KW-1003">Cell membrane</keyword>
<keyword evidence="8" id="KW-1185">Reference proteome</keyword>
<feature type="transmembrane region" description="Helical" evidence="6">
    <location>
        <begin position="47"/>
        <end position="69"/>
    </location>
</feature>
<feature type="transmembrane region" description="Helical" evidence="6">
    <location>
        <begin position="390"/>
        <end position="409"/>
    </location>
</feature>
<feature type="transmembrane region" description="Helical" evidence="6">
    <location>
        <begin position="329"/>
        <end position="349"/>
    </location>
</feature>
<reference evidence="7" key="1">
    <citation type="submission" date="2022-09" db="EMBL/GenBank/DDBJ databases">
        <title>Culturomic study of gut microbiota in children with autism spectrum disorder.</title>
        <authorList>
            <person name="Efimov B.A."/>
            <person name="Chaplin A.V."/>
            <person name="Sokolova S.R."/>
            <person name="Pikina A.P."/>
            <person name="Korzhanova M."/>
            <person name="Belova V."/>
            <person name="Korostin D."/>
        </authorList>
    </citation>
    <scope>NUCLEOTIDE SEQUENCE</scope>
    <source>
        <strain evidence="7">ASD5510</strain>
    </source>
</reference>
<dbReference type="Gene3D" id="1.20.1740.10">
    <property type="entry name" value="Amino acid/polyamine transporter I"/>
    <property type="match status" value="1"/>
</dbReference>
<comment type="caution">
    <text evidence="7">The sequence shown here is derived from an EMBL/GenBank/DDBJ whole genome shotgun (WGS) entry which is preliminary data.</text>
</comment>
<feature type="transmembrane region" description="Helical" evidence="6">
    <location>
        <begin position="231"/>
        <end position="254"/>
    </location>
</feature>
<dbReference type="AlphaFoldDB" id="A0A9J6QLY2"/>
<dbReference type="Proteomes" id="UP001065549">
    <property type="component" value="Unassembled WGS sequence"/>
</dbReference>
<dbReference type="PIRSF" id="PIRSF006060">
    <property type="entry name" value="AA_transporter"/>
    <property type="match status" value="1"/>
</dbReference>
<keyword evidence="3 6" id="KW-0812">Transmembrane</keyword>
<feature type="transmembrane region" description="Helical" evidence="6">
    <location>
        <begin position="129"/>
        <end position="149"/>
    </location>
</feature>
<name>A0A9J6QLY2_9FIRM</name>
<evidence type="ECO:0000256" key="2">
    <source>
        <dbReference type="ARBA" id="ARBA00022475"/>
    </source>
</evidence>
<keyword evidence="4 6" id="KW-1133">Transmembrane helix</keyword>
<organism evidence="7 8">
    <name type="scientific">Hominibacterium faecale</name>
    <dbReference type="NCBI Taxonomy" id="2839743"/>
    <lineage>
        <taxon>Bacteria</taxon>
        <taxon>Bacillati</taxon>
        <taxon>Bacillota</taxon>
        <taxon>Clostridia</taxon>
        <taxon>Peptostreptococcales</taxon>
        <taxon>Anaerovoracaceae</taxon>
        <taxon>Hominibacterium</taxon>
    </lineage>
</organism>
<gene>
    <name evidence="7" type="ORF">OBO34_07395</name>
</gene>
<keyword evidence="5 6" id="KW-0472">Membrane</keyword>
<dbReference type="InterPro" id="IPR050367">
    <property type="entry name" value="APC_superfamily"/>
</dbReference>
<evidence type="ECO:0000313" key="8">
    <source>
        <dbReference type="Proteomes" id="UP001065549"/>
    </source>
</evidence>
<feature type="transmembrane region" description="Helical" evidence="6">
    <location>
        <begin position="193"/>
        <end position="210"/>
    </location>
</feature>
<feature type="transmembrane region" description="Helical" evidence="6">
    <location>
        <begin position="21"/>
        <end position="41"/>
    </location>
</feature>
<evidence type="ECO:0000313" key="7">
    <source>
        <dbReference type="EMBL" id="MCU7378177.1"/>
    </source>
</evidence>
<dbReference type="PANTHER" id="PTHR42770">
    <property type="entry name" value="AMINO ACID TRANSPORTER-RELATED"/>
    <property type="match status" value="1"/>
</dbReference>
<feature type="transmembrane region" description="Helical" evidence="6">
    <location>
        <begin position="415"/>
        <end position="434"/>
    </location>
</feature>
<evidence type="ECO:0000256" key="6">
    <source>
        <dbReference type="SAM" id="Phobius"/>
    </source>
</evidence>
<feature type="transmembrane region" description="Helical" evidence="6">
    <location>
        <begin position="154"/>
        <end position="173"/>
    </location>
</feature>
<dbReference type="PANTHER" id="PTHR42770:SF12">
    <property type="entry name" value="AMINO ACID TRANSPORTER"/>
    <property type="match status" value="1"/>
</dbReference>
<dbReference type="GO" id="GO:0022857">
    <property type="term" value="F:transmembrane transporter activity"/>
    <property type="evidence" value="ECO:0007669"/>
    <property type="project" value="InterPro"/>
</dbReference>
<dbReference type="Pfam" id="PF13520">
    <property type="entry name" value="AA_permease_2"/>
    <property type="match status" value="1"/>
</dbReference>
<evidence type="ECO:0000256" key="3">
    <source>
        <dbReference type="ARBA" id="ARBA00022692"/>
    </source>
</evidence>
<feature type="transmembrane region" description="Helical" evidence="6">
    <location>
        <begin position="355"/>
        <end position="378"/>
    </location>
</feature>
<sequence>MTQHAKQEVTLKEHMGFWESWGFVIGIVVASTPIVSFLNAFGTLGPAFTLMAAALGIVCMIIATSYSEVATSIPSAGMIVDYTLPTMGRSMAIFGVLTGYFILICTAGAMETFIAGQCLELLVPIPYKITALVLVVVFLLMNLFGIEVLGRSQLLLAVSMMGLLFVMGLMGHFEIGTVSEKLSEAAPFFPEEGFSAMMPYFTTAFWLYIGNEYLCPMAEEIKDPGKTIYKAQFFGIVAIFVVDCVFGLAVLKYIPMDDLAASDLPQMLAAETMFGTWGSVALIIATVLAGGSAAEAHMAGPPRMLYGLARDGMMPKIFAYLHPKFRTPWVAIFFVCILLCIPLVVPISIETVNYFISIACVGWLVSYVMVQVECLILRKKYPKLHRPFKSPFMPLPQIIGLAACVFVIYSSGWDAGSKSCLFMLGFFLYAVLWVKFKLKKKCFEPIPLQEMKHLRIKWDE</sequence>
<accession>A0A9J6QLY2</accession>
<feature type="transmembrane region" description="Helical" evidence="6">
    <location>
        <begin position="90"/>
        <end position="109"/>
    </location>
</feature>
<evidence type="ECO:0000256" key="5">
    <source>
        <dbReference type="ARBA" id="ARBA00023136"/>
    </source>
</evidence>
<proteinExistence type="predicted"/>
<feature type="transmembrane region" description="Helical" evidence="6">
    <location>
        <begin position="274"/>
        <end position="294"/>
    </location>
</feature>
<dbReference type="InterPro" id="IPR002293">
    <property type="entry name" value="AA/rel_permease1"/>
</dbReference>
<protein>
    <submittedName>
        <fullName evidence="7">APC family permease</fullName>
    </submittedName>
</protein>
<comment type="subcellular location">
    <subcellularLocation>
        <location evidence="1">Cell membrane</location>
        <topology evidence="1">Multi-pass membrane protein</topology>
    </subcellularLocation>
</comment>
<evidence type="ECO:0000256" key="1">
    <source>
        <dbReference type="ARBA" id="ARBA00004651"/>
    </source>
</evidence>